<name>A0A7K4NLR8_9ARCH</name>
<dbReference type="GO" id="GO:0003676">
    <property type="term" value="F:nucleic acid binding"/>
    <property type="evidence" value="ECO:0007669"/>
    <property type="project" value="InterPro"/>
</dbReference>
<accession>A0A7K4NLR8</accession>
<evidence type="ECO:0000256" key="1">
    <source>
        <dbReference type="ARBA" id="ARBA00029354"/>
    </source>
</evidence>
<organism evidence="2 3">
    <name type="scientific">Marine Group I thaumarchaeote</name>
    <dbReference type="NCBI Taxonomy" id="2511932"/>
    <lineage>
        <taxon>Archaea</taxon>
        <taxon>Nitrososphaerota</taxon>
        <taxon>Marine Group I</taxon>
    </lineage>
</organism>
<gene>
    <name evidence="2" type="ORF">HX804_02975</name>
</gene>
<evidence type="ECO:0000313" key="3">
    <source>
        <dbReference type="Proteomes" id="UP000529843"/>
    </source>
</evidence>
<proteinExistence type="predicted"/>
<comment type="catalytic activity">
    <reaction evidence="1">
        <text>Endonucleolytic cleavage at a junction such as a reciprocal single-stranded crossover between two homologous DNA duplexes (Holliday junction).</text>
        <dbReference type="EC" id="3.1.21.10"/>
    </reaction>
</comment>
<dbReference type="InterPro" id="IPR011856">
    <property type="entry name" value="tRNA_endonuc-like_dom_sf"/>
</dbReference>
<dbReference type="SUPFAM" id="SSF52980">
    <property type="entry name" value="Restriction endonuclease-like"/>
    <property type="match status" value="1"/>
</dbReference>
<dbReference type="Pfam" id="PF01870">
    <property type="entry name" value="Hjc"/>
    <property type="match status" value="1"/>
</dbReference>
<comment type="caution">
    <text evidence="2">The sequence shown here is derived from an EMBL/GenBank/DDBJ whole genome shotgun (WGS) entry which is preliminary data.</text>
</comment>
<dbReference type="InterPro" id="IPR002732">
    <property type="entry name" value="Hjc"/>
</dbReference>
<dbReference type="InterPro" id="IPR011335">
    <property type="entry name" value="Restrct_endonuc-II-like"/>
</dbReference>
<dbReference type="AlphaFoldDB" id="A0A7K4NLR8"/>
<protein>
    <submittedName>
        <fullName evidence="2">Resolvase</fullName>
    </submittedName>
</protein>
<reference evidence="2 3" key="1">
    <citation type="journal article" date="2019" name="Environ. Microbiol.">
        <title>Genomics insights into ecotype formation of ammonia-oxidizing archaea in the deep ocean.</title>
        <authorList>
            <person name="Wang Y."/>
            <person name="Huang J.M."/>
            <person name="Cui G.J."/>
            <person name="Nunoura T."/>
            <person name="Takaki Y."/>
            <person name="Li W.L."/>
            <person name="Li J."/>
            <person name="Gao Z.M."/>
            <person name="Takai K."/>
            <person name="Zhang A.Q."/>
            <person name="Stepanauskas R."/>
        </authorList>
    </citation>
    <scope>NUCLEOTIDE SEQUENCE [LARGE SCALE GENOMIC DNA]</scope>
    <source>
        <strain evidence="2 3">N8</strain>
    </source>
</reference>
<dbReference type="Proteomes" id="UP000529843">
    <property type="component" value="Unassembled WGS sequence"/>
</dbReference>
<dbReference type="EMBL" id="JACAST010000020">
    <property type="protein sequence ID" value="NWK02251.1"/>
    <property type="molecule type" value="Genomic_DNA"/>
</dbReference>
<dbReference type="GO" id="GO:0008821">
    <property type="term" value="F:crossover junction DNA endonuclease activity"/>
    <property type="evidence" value="ECO:0007669"/>
    <property type="project" value="UniProtKB-EC"/>
</dbReference>
<evidence type="ECO:0000313" key="2">
    <source>
        <dbReference type="EMBL" id="NWK02251.1"/>
    </source>
</evidence>
<dbReference type="Gene3D" id="3.40.1350.10">
    <property type="match status" value="1"/>
</dbReference>
<sequence length="191" mass="22609">MSILIKKNQNLISKDQNEYERIKKINKKTAQTRRQRGYNWENTLVKRFNSIKSWKAFRLGSPSVALPDVLTVNNVESTIFTIEAKSGTGTTLQVPFDQIERCLNWIDNFQVYQKREVILAFKFLSKKRIGVGKYEKRELREFYKVWDKKKMVIDCVCTYDGKTYALKNGKQKKLVLNDFSMPFKSKHQLFY</sequence>